<sequence>MAANYLVNVPKLRGRENYSEWSFAAENFLILEGMKHCVKPEGAVVGAADDEKTRAKLIMTIDPSLFVHVKSVRTTKELWDKLQQLFDDNDMESTIEERDEVGGAFAARSNSKYKKNKMASRKNVNVGSTADTSKSNVTCYRCKQKGHYRNQCTNNENNASNFKEKPRMQSNAFSAVFLSGNFSKNAWYIDSGASVHLTANESLVMNASYDQKQEIIVANSEKLSVLCSGDVKIITTTGDIDYEIMVEDVYCVPSLATNLLSVSQLISKGNKMEVSSQSFDSVGEEEVNIDEPNSESDHTDSSEDTFLDVVDETYKPSDSEAEDIPQIRPQRPTRERKQPDRFKCSNFCAGESTYDDVTGLSLQDALAGPEKEQWKIAMAEELQSFKENDAWEISNPPQDVRVVKCKWVLRKKYDCDNNIRFRARLVAKGFSQVQGVDYTDTFSPVVRHTTLRLLFALSVQLNLDITHLDVTTAFLYGILEEDIYIQIPEGFSEKVEKGQVLKLKKSMYGLKQSSRVWYKRVEECLLKIGFVKSKIEPCMFLKTQDKLKTIVTLYVDDFFIFSNDIIATKHLKDVLSDNFKIKDLGEIKKCLGVNVKVNKCEKTISISQEDYIDQLLLKFKMSQCKTVQTPMETKLHASKDENNVDKLLFPYQQMIGSLMYLAVLTRPDIAFAVSFLSQFNNSYTKQHCSYVKRILRYLKLTKHYGLKFSADGNSVIEGFVDADWGGNTIDRRSYTGFCFTLSGCVISWETKKQKTVALSSSEAEYMALTEACKESLYLRNLQFEITNKKYTIELYNDNQSALKLTQNPIFHKRSKHIDIRYHFSRECVNNNIVNVKYLPSAEMPADLLTKSLCSNKHYYLLDKLGVQHIC</sequence>
<dbReference type="KEGG" id="dpl:KGM_215350"/>
<dbReference type="GO" id="GO:0004190">
    <property type="term" value="F:aspartic-type endopeptidase activity"/>
    <property type="evidence" value="ECO:0007669"/>
    <property type="project" value="UniProtKB-KW"/>
</dbReference>
<dbReference type="EMBL" id="AGBW02010203">
    <property type="protein sequence ID" value="OWR48976.1"/>
    <property type="molecule type" value="Genomic_DNA"/>
</dbReference>
<feature type="compositionally biased region" description="Acidic residues" evidence="3">
    <location>
        <begin position="282"/>
        <end position="294"/>
    </location>
</feature>
<comment type="caution">
    <text evidence="5">The sequence shown here is derived from an EMBL/GenBank/DDBJ whole genome shotgun (WGS) entry which is preliminary data.</text>
</comment>
<feature type="compositionally biased region" description="Acidic residues" evidence="3">
    <location>
        <begin position="302"/>
        <end position="311"/>
    </location>
</feature>
<dbReference type="InParanoid" id="A0A212F5G1"/>
<keyword evidence="1" id="KW-0064">Aspartyl protease</keyword>
<evidence type="ECO:0000256" key="3">
    <source>
        <dbReference type="SAM" id="MobiDB-lite"/>
    </source>
</evidence>
<dbReference type="InterPro" id="IPR013103">
    <property type="entry name" value="RVT_2"/>
</dbReference>
<dbReference type="GO" id="GO:0003676">
    <property type="term" value="F:nucleic acid binding"/>
    <property type="evidence" value="ECO:0007669"/>
    <property type="project" value="InterPro"/>
</dbReference>
<dbReference type="SUPFAM" id="SSF56672">
    <property type="entry name" value="DNA/RNA polymerases"/>
    <property type="match status" value="1"/>
</dbReference>
<proteinExistence type="predicted"/>
<dbReference type="STRING" id="278856.A0A212F5G1"/>
<dbReference type="Pfam" id="PF07727">
    <property type="entry name" value="RVT_2"/>
    <property type="match status" value="1"/>
</dbReference>
<dbReference type="InterPro" id="IPR036875">
    <property type="entry name" value="Znf_CCHC_sf"/>
</dbReference>
<evidence type="ECO:0000259" key="4">
    <source>
        <dbReference type="PROSITE" id="PS50158"/>
    </source>
</evidence>
<feature type="region of interest" description="Disordered" evidence="3">
    <location>
        <begin position="276"/>
        <end position="339"/>
    </location>
</feature>
<keyword evidence="6" id="KW-1185">Reference proteome</keyword>
<protein>
    <submittedName>
        <fullName evidence="5">Copia protein</fullName>
    </submittedName>
</protein>
<dbReference type="GO" id="GO:0008270">
    <property type="term" value="F:zinc ion binding"/>
    <property type="evidence" value="ECO:0007669"/>
    <property type="project" value="UniProtKB-KW"/>
</dbReference>
<dbReference type="InterPro" id="IPR001878">
    <property type="entry name" value="Znf_CCHC"/>
</dbReference>
<dbReference type="PROSITE" id="PS50158">
    <property type="entry name" value="ZF_CCHC"/>
    <property type="match status" value="1"/>
</dbReference>
<dbReference type="CDD" id="cd09272">
    <property type="entry name" value="RNase_HI_RT_Ty1"/>
    <property type="match status" value="1"/>
</dbReference>
<evidence type="ECO:0000313" key="5">
    <source>
        <dbReference type="EMBL" id="OWR48976.1"/>
    </source>
</evidence>
<feature type="domain" description="CCHC-type" evidence="4">
    <location>
        <begin position="139"/>
        <end position="154"/>
    </location>
</feature>
<evidence type="ECO:0000256" key="1">
    <source>
        <dbReference type="ARBA" id="ARBA00022750"/>
    </source>
</evidence>
<accession>A0A212F5G1</accession>
<keyword evidence="1" id="KW-0645">Protease</keyword>
<keyword evidence="1" id="KW-0378">Hydrolase</keyword>
<dbReference type="Proteomes" id="UP000007151">
    <property type="component" value="Unassembled WGS sequence"/>
</dbReference>
<dbReference type="PANTHER" id="PTHR11439:SF483">
    <property type="entry name" value="PEPTIDE SYNTHASE GLIP-LIKE, PUTATIVE (AFU_ORTHOLOGUE AFUA_3G12920)-RELATED"/>
    <property type="match status" value="1"/>
</dbReference>
<evidence type="ECO:0000256" key="2">
    <source>
        <dbReference type="PROSITE-ProRule" id="PRU00047"/>
    </source>
</evidence>
<dbReference type="PANTHER" id="PTHR11439">
    <property type="entry name" value="GAG-POL-RELATED RETROTRANSPOSON"/>
    <property type="match status" value="1"/>
</dbReference>
<dbReference type="InterPro" id="IPR054722">
    <property type="entry name" value="PolX-like_BBD"/>
</dbReference>
<dbReference type="SUPFAM" id="SSF57756">
    <property type="entry name" value="Retrovirus zinc finger-like domains"/>
    <property type="match status" value="1"/>
</dbReference>
<keyword evidence="2" id="KW-0479">Metal-binding</keyword>
<keyword evidence="2" id="KW-0863">Zinc-finger</keyword>
<keyword evidence="2" id="KW-0862">Zinc</keyword>
<dbReference type="GO" id="GO:0071897">
    <property type="term" value="P:DNA biosynthetic process"/>
    <property type="evidence" value="ECO:0007669"/>
    <property type="project" value="UniProtKB-ARBA"/>
</dbReference>
<organism evidence="5 6">
    <name type="scientific">Danaus plexippus plexippus</name>
    <dbReference type="NCBI Taxonomy" id="278856"/>
    <lineage>
        <taxon>Eukaryota</taxon>
        <taxon>Metazoa</taxon>
        <taxon>Ecdysozoa</taxon>
        <taxon>Arthropoda</taxon>
        <taxon>Hexapoda</taxon>
        <taxon>Insecta</taxon>
        <taxon>Pterygota</taxon>
        <taxon>Neoptera</taxon>
        <taxon>Endopterygota</taxon>
        <taxon>Lepidoptera</taxon>
        <taxon>Glossata</taxon>
        <taxon>Ditrysia</taxon>
        <taxon>Papilionoidea</taxon>
        <taxon>Nymphalidae</taxon>
        <taxon>Danainae</taxon>
        <taxon>Danaini</taxon>
        <taxon>Danaina</taxon>
        <taxon>Danaus</taxon>
        <taxon>Danaus</taxon>
    </lineage>
</organism>
<gene>
    <name evidence="5" type="ORF">KGM_215350</name>
</gene>
<dbReference type="Pfam" id="PF22936">
    <property type="entry name" value="Pol_BBD"/>
    <property type="match status" value="1"/>
</dbReference>
<reference evidence="5 6" key="1">
    <citation type="journal article" date="2011" name="Cell">
        <title>The monarch butterfly genome yields insights into long-distance migration.</title>
        <authorList>
            <person name="Zhan S."/>
            <person name="Merlin C."/>
            <person name="Boore J.L."/>
            <person name="Reppert S.M."/>
        </authorList>
    </citation>
    <scope>NUCLEOTIDE SEQUENCE [LARGE SCALE GENOMIC DNA]</scope>
    <source>
        <strain evidence="5">F-2</strain>
    </source>
</reference>
<dbReference type="AlphaFoldDB" id="A0A212F5G1"/>
<name>A0A212F5G1_DANPL</name>
<evidence type="ECO:0000313" key="6">
    <source>
        <dbReference type="Proteomes" id="UP000007151"/>
    </source>
</evidence>
<dbReference type="Gene3D" id="4.10.60.10">
    <property type="entry name" value="Zinc finger, CCHC-type"/>
    <property type="match status" value="1"/>
</dbReference>
<dbReference type="InterPro" id="IPR043502">
    <property type="entry name" value="DNA/RNA_pol_sf"/>
</dbReference>
<dbReference type="SMART" id="SM00343">
    <property type="entry name" value="ZnF_C2HC"/>
    <property type="match status" value="1"/>
</dbReference>